<dbReference type="GO" id="GO:0003677">
    <property type="term" value="F:DNA binding"/>
    <property type="evidence" value="ECO:0007669"/>
    <property type="project" value="InterPro"/>
</dbReference>
<organism evidence="1 2">
    <name type="scientific">Popillia japonica</name>
    <name type="common">Japanese beetle</name>
    <dbReference type="NCBI Taxonomy" id="7064"/>
    <lineage>
        <taxon>Eukaryota</taxon>
        <taxon>Metazoa</taxon>
        <taxon>Ecdysozoa</taxon>
        <taxon>Arthropoda</taxon>
        <taxon>Hexapoda</taxon>
        <taxon>Insecta</taxon>
        <taxon>Pterygota</taxon>
        <taxon>Neoptera</taxon>
        <taxon>Endopterygota</taxon>
        <taxon>Coleoptera</taxon>
        <taxon>Polyphaga</taxon>
        <taxon>Scarabaeiformia</taxon>
        <taxon>Scarabaeidae</taxon>
        <taxon>Rutelinae</taxon>
        <taxon>Popillia</taxon>
    </lineage>
</organism>
<proteinExistence type="predicted"/>
<dbReference type="AlphaFoldDB" id="A0AAW1L5F0"/>
<dbReference type="InterPro" id="IPR011010">
    <property type="entry name" value="DNA_brk_join_enz"/>
</dbReference>
<protein>
    <recommendedName>
        <fullName evidence="3">Tyr recombinase domain-containing protein</fullName>
    </recommendedName>
</protein>
<evidence type="ECO:0000313" key="1">
    <source>
        <dbReference type="EMBL" id="KAK9730086.1"/>
    </source>
</evidence>
<dbReference type="Proteomes" id="UP001458880">
    <property type="component" value="Unassembled WGS sequence"/>
</dbReference>
<accession>A0AAW1L5F0</accession>
<comment type="caution">
    <text evidence="1">The sequence shown here is derived from an EMBL/GenBank/DDBJ whole genome shotgun (WGS) entry which is preliminary data.</text>
</comment>
<evidence type="ECO:0008006" key="3">
    <source>
        <dbReference type="Google" id="ProtNLM"/>
    </source>
</evidence>
<dbReference type="EMBL" id="JASPKY010000153">
    <property type="protein sequence ID" value="KAK9730086.1"/>
    <property type="molecule type" value="Genomic_DNA"/>
</dbReference>
<gene>
    <name evidence="1" type="ORF">QE152_g15499</name>
</gene>
<name>A0AAW1L5F0_POPJA</name>
<sequence length="176" mass="19927">MGNLAHRNKVFKTSCVAEETDQLERLDYKPKKTKTLDRNDLTKFLMGASDEMYLCTKIVAIMGLSGECRMDELHKMTIDDIEDNDPVLIVKLPNTKTKNVSLRNLLLRSVPHKEFFSCYRALKSAENDSTIVESENIHGTLFPTYLRTATLVAEAGADLLQLKYHKGWKSSTKAEA</sequence>
<dbReference type="SUPFAM" id="SSF56349">
    <property type="entry name" value="DNA breaking-rejoining enzymes"/>
    <property type="match status" value="1"/>
</dbReference>
<evidence type="ECO:0000313" key="2">
    <source>
        <dbReference type="Proteomes" id="UP001458880"/>
    </source>
</evidence>
<reference evidence="1 2" key="1">
    <citation type="journal article" date="2024" name="BMC Genomics">
        <title>De novo assembly and annotation of Popillia japonica's genome with initial clues to its potential as an invasive pest.</title>
        <authorList>
            <person name="Cucini C."/>
            <person name="Boschi S."/>
            <person name="Funari R."/>
            <person name="Cardaioli E."/>
            <person name="Iannotti N."/>
            <person name="Marturano G."/>
            <person name="Paoli F."/>
            <person name="Bruttini M."/>
            <person name="Carapelli A."/>
            <person name="Frati F."/>
            <person name="Nardi F."/>
        </authorList>
    </citation>
    <scope>NUCLEOTIDE SEQUENCE [LARGE SCALE GENOMIC DNA]</scope>
    <source>
        <strain evidence="1">DMR45628</strain>
    </source>
</reference>
<keyword evidence="2" id="KW-1185">Reference proteome</keyword>